<dbReference type="EMBL" id="JARTCD010000005">
    <property type="protein sequence ID" value="KAJ8662320.1"/>
    <property type="molecule type" value="Genomic_DNA"/>
</dbReference>
<dbReference type="Proteomes" id="UP001234581">
    <property type="component" value="Unassembled WGS sequence"/>
</dbReference>
<accession>A0AAD7VBA5</accession>
<dbReference type="Gene3D" id="3.30.70.270">
    <property type="match status" value="1"/>
</dbReference>
<organism evidence="1 2">
    <name type="scientific">Lichtheimia ornata</name>
    <dbReference type="NCBI Taxonomy" id="688661"/>
    <lineage>
        <taxon>Eukaryota</taxon>
        <taxon>Fungi</taxon>
        <taxon>Fungi incertae sedis</taxon>
        <taxon>Mucoromycota</taxon>
        <taxon>Mucoromycotina</taxon>
        <taxon>Mucoromycetes</taxon>
        <taxon>Mucorales</taxon>
        <taxon>Lichtheimiaceae</taxon>
        <taxon>Lichtheimia</taxon>
    </lineage>
</organism>
<evidence type="ECO:0008006" key="3">
    <source>
        <dbReference type="Google" id="ProtNLM"/>
    </source>
</evidence>
<dbReference type="AlphaFoldDB" id="A0AAD7VBA5"/>
<feature type="non-terminal residue" evidence="1">
    <location>
        <position position="1"/>
    </location>
</feature>
<name>A0AAD7VBA5_9FUNG</name>
<dbReference type="InterPro" id="IPR043502">
    <property type="entry name" value="DNA/RNA_pol_sf"/>
</dbReference>
<dbReference type="GeneID" id="83209432"/>
<keyword evidence="2" id="KW-1185">Reference proteome</keyword>
<dbReference type="SUPFAM" id="SSF56672">
    <property type="entry name" value="DNA/RNA polymerases"/>
    <property type="match status" value="1"/>
</dbReference>
<evidence type="ECO:0000313" key="2">
    <source>
        <dbReference type="Proteomes" id="UP001234581"/>
    </source>
</evidence>
<comment type="caution">
    <text evidence="1">The sequence shown here is derived from an EMBL/GenBank/DDBJ whole genome shotgun (WGS) entry which is preliminary data.</text>
</comment>
<gene>
    <name evidence="1" type="ORF">O0I10_002014</name>
</gene>
<protein>
    <recommendedName>
        <fullName evidence="3">Reverse transcriptase domain-containing protein</fullName>
    </recommendedName>
</protein>
<evidence type="ECO:0000313" key="1">
    <source>
        <dbReference type="EMBL" id="KAJ8662320.1"/>
    </source>
</evidence>
<reference evidence="1 2" key="1">
    <citation type="submission" date="2023-03" db="EMBL/GenBank/DDBJ databases">
        <title>Genome sequence of Lichtheimia ornata CBS 291.66.</title>
        <authorList>
            <person name="Mohabir J.T."/>
            <person name="Shea T.P."/>
            <person name="Kurbessoian T."/>
            <person name="Berby B."/>
            <person name="Fontaine J."/>
            <person name="Livny J."/>
            <person name="Gnirke A."/>
            <person name="Stajich J.E."/>
            <person name="Cuomo C.A."/>
        </authorList>
    </citation>
    <scope>NUCLEOTIDE SEQUENCE [LARGE SCALE GENOMIC DNA]</scope>
    <source>
        <strain evidence="1">CBS 291.66</strain>
    </source>
</reference>
<sequence>MMNSILGDFLDKFALVYLDDILIFSRTKEDHLEACSDGVWIVKVNNTLQEVRFAMFSRRADIVQEIHKVLDTLE</sequence>
<dbReference type="InterPro" id="IPR043128">
    <property type="entry name" value="Rev_trsase/Diguanyl_cyclase"/>
</dbReference>
<proteinExistence type="predicted"/>
<dbReference type="RefSeq" id="XP_058347233.1">
    <property type="nucleotide sequence ID" value="XM_058482102.1"/>
</dbReference>